<evidence type="ECO:0000313" key="4">
    <source>
        <dbReference type="Proteomes" id="UP000297975"/>
    </source>
</evidence>
<evidence type="ECO:0000256" key="1">
    <source>
        <dbReference type="SAM" id="Phobius"/>
    </source>
</evidence>
<comment type="caution">
    <text evidence="3">The sequence shown here is derived from an EMBL/GenBank/DDBJ whole genome shotgun (WGS) entry which is preliminary data.</text>
</comment>
<keyword evidence="3" id="KW-0378">Hydrolase</keyword>
<name>A0A4Y8IX53_9BACI</name>
<dbReference type="RefSeq" id="WP_134339005.1">
    <property type="nucleotide sequence ID" value="NZ_SOPW01000003.1"/>
</dbReference>
<keyword evidence="3" id="KW-0482">Metalloprotease</keyword>
<keyword evidence="4" id="KW-1185">Reference proteome</keyword>
<organism evidence="3 4">
    <name type="scientific">Filobacillus milosensis</name>
    <dbReference type="NCBI Taxonomy" id="94137"/>
    <lineage>
        <taxon>Bacteria</taxon>
        <taxon>Bacillati</taxon>
        <taxon>Bacillota</taxon>
        <taxon>Bacilli</taxon>
        <taxon>Bacillales</taxon>
        <taxon>Bacillaceae</taxon>
        <taxon>Filobacillus</taxon>
    </lineage>
</organism>
<dbReference type="GO" id="GO:0004175">
    <property type="term" value="F:endopeptidase activity"/>
    <property type="evidence" value="ECO:0007669"/>
    <property type="project" value="UniProtKB-ARBA"/>
</dbReference>
<feature type="transmembrane region" description="Helical" evidence="1">
    <location>
        <begin position="116"/>
        <end position="139"/>
    </location>
</feature>
<dbReference type="GO" id="GO:0080120">
    <property type="term" value="P:CAAX-box protein maturation"/>
    <property type="evidence" value="ECO:0007669"/>
    <property type="project" value="UniProtKB-ARBA"/>
</dbReference>
<accession>A0A4Y8IX53</accession>
<dbReference type="Proteomes" id="UP000297975">
    <property type="component" value="Unassembled WGS sequence"/>
</dbReference>
<dbReference type="GO" id="GO:0006508">
    <property type="term" value="P:proteolysis"/>
    <property type="evidence" value="ECO:0007669"/>
    <property type="project" value="UniProtKB-KW"/>
</dbReference>
<evidence type="ECO:0000313" key="3">
    <source>
        <dbReference type="EMBL" id="TFB23945.1"/>
    </source>
</evidence>
<keyword evidence="1" id="KW-0472">Membrane</keyword>
<feature type="transmembrane region" description="Helical" evidence="1">
    <location>
        <begin position="59"/>
        <end position="81"/>
    </location>
</feature>
<reference evidence="3 4" key="1">
    <citation type="submission" date="2019-03" db="EMBL/GenBank/DDBJ databases">
        <authorList>
            <person name="He R.-H."/>
        </authorList>
    </citation>
    <scope>NUCLEOTIDE SEQUENCE [LARGE SCALE GENOMIC DNA]</scope>
    <source>
        <strain evidence="4">SH 714</strain>
    </source>
</reference>
<feature type="transmembrane region" description="Helical" evidence="1">
    <location>
        <begin position="169"/>
        <end position="189"/>
    </location>
</feature>
<protein>
    <submittedName>
        <fullName evidence="3">CPBP family intramembrane metalloprotease</fullName>
    </submittedName>
</protein>
<proteinExistence type="predicted"/>
<dbReference type="InterPro" id="IPR003675">
    <property type="entry name" value="Rce1/LyrA-like_dom"/>
</dbReference>
<feature type="transmembrane region" description="Helical" evidence="1">
    <location>
        <begin position="146"/>
        <end position="163"/>
    </location>
</feature>
<keyword evidence="1" id="KW-1133">Transmembrane helix</keyword>
<sequence length="192" mass="22482">MKKMSQGEIIKKLTDRELILNLYLSQIIFIVLAITLSIFLFDRHESLFKLFEWNVNDIFWFGIVPGLLVVVIDILLIKFLHEKHYDDGGINSRIFKAISVPHIFFISLVISFSEELLFRGVIQTSFGFIFASLLFALVHFRYLKKIVLLVSVLLLSFLIGYMYEITENLLVSISAHFTIDFLLGIYYRLYRE</sequence>
<dbReference type="AlphaFoldDB" id="A0A4Y8IX53"/>
<feature type="transmembrane region" description="Helical" evidence="1">
    <location>
        <begin position="93"/>
        <end position="110"/>
    </location>
</feature>
<feature type="transmembrane region" description="Helical" evidence="1">
    <location>
        <begin position="20"/>
        <end position="39"/>
    </location>
</feature>
<dbReference type="GO" id="GO:0008237">
    <property type="term" value="F:metallopeptidase activity"/>
    <property type="evidence" value="ECO:0007669"/>
    <property type="project" value="UniProtKB-KW"/>
</dbReference>
<keyword evidence="3" id="KW-0645">Protease</keyword>
<keyword evidence="1" id="KW-0812">Transmembrane</keyword>
<dbReference type="EMBL" id="SOPW01000003">
    <property type="protein sequence ID" value="TFB23945.1"/>
    <property type="molecule type" value="Genomic_DNA"/>
</dbReference>
<gene>
    <name evidence="3" type="ORF">E3U55_03785</name>
</gene>
<evidence type="ECO:0000259" key="2">
    <source>
        <dbReference type="Pfam" id="PF02517"/>
    </source>
</evidence>
<dbReference type="OrthoDB" id="1523022at2"/>
<feature type="domain" description="CAAX prenyl protease 2/Lysostaphin resistance protein A-like" evidence="2">
    <location>
        <begin position="100"/>
        <end position="182"/>
    </location>
</feature>
<dbReference type="Pfam" id="PF02517">
    <property type="entry name" value="Rce1-like"/>
    <property type="match status" value="1"/>
</dbReference>